<reference evidence="5 6" key="1">
    <citation type="submission" date="2017-08" db="EMBL/GenBank/DDBJ databases">
        <authorList>
            <person name="de Groot N.N."/>
        </authorList>
    </citation>
    <scope>NUCLEOTIDE SEQUENCE [LARGE SCALE GENOMIC DNA]</scope>
    <source>
        <strain evidence="5 6">HM2</strain>
    </source>
</reference>
<dbReference type="GO" id="GO:0016787">
    <property type="term" value="F:hydrolase activity"/>
    <property type="evidence" value="ECO:0007669"/>
    <property type="project" value="UniProtKB-KW"/>
</dbReference>
<comment type="similarity">
    <text evidence="1">Belongs to the EndA/NucM nuclease family.</text>
</comment>
<dbReference type="PANTHER" id="PTHR33607:SF2">
    <property type="entry name" value="ENDONUCLEASE-1"/>
    <property type="match status" value="1"/>
</dbReference>
<keyword evidence="3" id="KW-0378">Hydrolase</keyword>
<feature type="signal peptide" evidence="4">
    <location>
        <begin position="1"/>
        <end position="21"/>
    </location>
</feature>
<feature type="chain" id="PRO_5016804849" evidence="4">
    <location>
        <begin position="22"/>
        <end position="247"/>
    </location>
</feature>
<dbReference type="SUPFAM" id="SSF54060">
    <property type="entry name" value="His-Me finger endonucleases"/>
    <property type="match status" value="1"/>
</dbReference>
<proteinExistence type="inferred from homology"/>
<keyword evidence="4" id="KW-0732">Signal</keyword>
<keyword evidence="2" id="KW-0540">Nuclease</keyword>
<dbReference type="RefSeq" id="WP_109572311.1">
    <property type="nucleotide sequence ID" value="NZ_UHJL01000001.1"/>
</dbReference>
<evidence type="ECO:0000313" key="5">
    <source>
        <dbReference type="EMBL" id="SUQ19766.1"/>
    </source>
</evidence>
<evidence type="ECO:0000313" key="6">
    <source>
        <dbReference type="Proteomes" id="UP000255423"/>
    </source>
</evidence>
<evidence type="ECO:0000256" key="3">
    <source>
        <dbReference type="ARBA" id="ARBA00022801"/>
    </source>
</evidence>
<protein>
    <submittedName>
        <fullName evidence="5">Deoxyribonuclease-1</fullName>
    </submittedName>
</protein>
<evidence type="ECO:0000256" key="2">
    <source>
        <dbReference type="ARBA" id="ARBA00022722"/>
    </source>
</evidence>
<gene>
    <name evidence="5" type="ORF">SAMN05661053_1007</name>
</gene>
<dbReference type="AlphaFoldDB" id="A0A380RW70"/>
<evidence type="ECO:0000256" key="1">
    <source>
        <dbReference type="ARBA" id="ARBA00006429"/>
    </source>
</evidence>
<sequence length="247" mass="29128">MKVSASAVALILCVFAAFSFAKVDPEAAPRHYNYRDAGKQMRRIYYGELQETIYCGCRYLDKKHVDFNTCNYKPRENPNRKSLERTKRIEWEHIVTAHNMGKHLPCWRDGGRKNCSANDSAFKIMEGDLHNLYPAIGEVNGDRNNFMFSQWTNNPAPMYGECETIVDFKEKKVQPRKEVRGLIARVHFYMEKTYNINISKQDRKLFEAWDKMYPVTERECERDRRIFKVQGDHNPFVFEKCQDSVDK</sequence>
<accession>A0A380RW70</accession>
<dbReference type="Pfam" id="PF04231">
    <property type="entry name" value="Endonuclease_1"/>
    <property type="match status" value="1"/>
</dbReference>
<dbReference type="Proteomes" id="UP000255423">
    <property type="component" value="Unassembled WGS sequence"/>
</dbReference>
<dbReference type="EMBL" id="UHJL01000001">
    <property type="protein sequence ID" value="SUQ19766.1"/>
    <property type="molecule type" value="Genomic_DNA"/>
</dbReference>
<dbReference type="PANTHER" id="PTHR33607">
    <property type="entry name" value="ENDONUCLEASE-1"/>
    <property type="match status" value="1"/>
</dbReference>
<dbReference type="InterPro" id="IPR007346">
    <property type="entry name" value="Endonuclease-I"/>
</dbReference>
<dbReference type="InterPro" id="IPR044925">
    <property type="entry name" value="His-Me_finger_sf"/>
</dbReference>
<organism evidence="5 6">
    <name type="scientific">Fibrobacter succinogenes</name>
    <name type="common">Bacteroides succinogenes</name>
    <dbReference type="NCBI Taxonomy" id="833"/>
    <lineage>
        <taxon>Bacteria</taxon>
        <taxon>Pseudomonadati</taxon>
        <taxon>Fibrobacterota</taxon>
        <taxon>Fibrobacteria</taxon>
        <taxon>Fibrobacterales</taxon>
        <taxon>Fibrobacteraceae</taxon>
        <taxon>Fibrobacter</taxon>
    </lineage>
</organism>
<name>A0A380RW70_FIBSU</name>
<dbReference type="GO" id="GO:0004518">
    <property type="term" value="F:nuclease activity"/>
    <property type="evidence" value="ECO:0007669"/>
    <property type="project" value="UniProtKB-KW"/>
</dbReference>
<evidence type="ECO:0000256" key="4">
    <source>
        <dbReference type="SAM" id="SignalP"/>
    </source>
</evidence>